<dbReference type="PANTHER" id="PTHR23355:SF42">
    <property type="entry name" value="RIBONUCLEASE II, CHLOROPLASTIC_MITOCHONDRIAL"/>
    <property type="match status" value="1"/>
</dbReference>
<organism evidence="2 3">
    <name type="scientific">Desulfatibacillum alkenivorans DSM 16219</name>
    <dbReference type="NCBI Taxonomy" id="1121393"/>
    <lineage>
        <taxon>Bacteria</taxon>
        <taxon>Pseudomonadati</taxon>
        <taxon>Thermodesulfobacteriota</taxon>
        <taxon>Desulfobacteria</taxon>
        <taxon>Desulfobacterales</taxon>
        <taxon>Desulfatibacillaceae</taxon>
        <taxon>Desulfatibacillum</taxon>
    </lineage>
</organism>
<dbReference type="PANTHER" id="PTHR23355">
    <property type="entry name" value="RIBONUCLEASE"/>
    <property type="match status" value="1"/>
</dbReference>
<keyword evidence="3" id="KW-1185">Reference proteome</keyword>
<dbReference type="AlphaFoldDB" id="A0A1M6JMV0"/>
<dbReference type="SUPFAM" id="SSF50249">
    <property type="entry name" value="Nucleic acid-binding proteins"/>
    <property type="match status" value="1"/>
</dbReference>
<name>A0A1M6JMV0_9BACT</name>
<dbReference type="InterPro" id="IPR056404">
    <property type="entry name" value="HTH_RNase_II"/>
</dbReference>
<dbReference type="STRING" id="1121393.SAMN02745216_01714"/>
<dbReference type="GO" id="GO:0006402">
    <property type="term" value="P:mRNA catabolic process"/>
    <property type="evidence" value="ECO:0007669"/>
    <property type="project" value="TreeGrafter"/>
</dbReference>
<accession>A0A1M6JMV0</accession>
<gene>
    <name evidence="2" type="ORF">SAMN02745216_01714</name>
</gene>
<evidence type="ECO:0000313" key="2">
    <source>
        <dbReference type="EMBL" id="SHJ48051.1"/>
    </source>
</evidence>
<dbReference type="SMART" id="SM00955">
    <property type="entry name" value="RNB"/>
    <property type="match status" value="1"/>
</dbReference>
<dbReference type="InterPro" id="IPR012340">
    <property type="entry name" value="NA-bd_OB-fold"/>
</dbReference>
<dbReference type="GO" id="GO:0003723">
    <property type="term" value="F:RNA binding"/>
    <property type="evidence" value="ECO:0007669"/>
    <property type="project" value="InterPro"/>
</dbReference>
<dbReference type="InterPro" id="IPR050180">
    <property type="entry name" value="RNR_Ribonuclease"/>
</dbReference>
<sequence>MFVLNMELGTLIEYIDRKKVICAVIMQAKKQKVRLLTQANREVSVSEHRLFCVSGRLDPEMGRDRLVDLLSETSARREALKAQVNVYDLWEVVHEEEQWIDAETMAGLAFGVSPEPDHVSAVIRAFFNDRVYFKFDVTRFLPHSPEKVEQIQIQEQEMARRAAVVQEGGEWLQRVYGQENPEVPPDKEQFVSIMRSLYLFEKDSPTYDLGRQMAQAAGIDPNNGLFEFLIRLGVWDEHANLDLYRMDVPIDFPPEISQEANALANGSGFRTDTSQRRDFTGLPVLTIDGQATLDYDDALSLEMDGDYFRVGIHISDVSHYVERDSLLDQEAFARSSSIYMPDDKIPMFPPLLAEGLLSLKADQVRPAISVMVRLDRDAVVLDYEICPSLVRVRRQLTYHEVNMMAGDDKEIIALSGLAEKLREKRLDDGAVLISLPEINIWLDEEKNVTLHKVNRESRSRILVSEFMILANRLMAAFLADHGSPAVFRAQPEPRLRLFDRDNGTLYQNWMQRRHLSRFILCPKPEPHSGLGVDAYVTATSPIRKYFDLAVQRQIRGVLGLDKKYTQTEVENIIANSEVPLSKVSRVQFVRNRYWILKYLETKLGKTEPGMILERRKDRFVALLTDCLVECTLPVASDPSLAPQDAVQLRIVKVDPREQYLAVELA</sequence>
<dbReference type="Pfam" id="PF23161">
    <property type="entry name" value="HTH_RNase_II"/>
    <property type="match status" value="1"/>
</dbReference>
<dbReference type="GO" id="GO:0000175">
    <property type="term" value="F:3'-5'-RNA exonuclease activity"/>
    <property type="evidence" value="ECO:0007669"/>
    <property type="project" value="TreeGrafter"/>
</dbReference>
<reference evidence="3" key="1">
    <citation type="submission" date="2016-11" db="EMBL/GenBank/DDBJ databases">
        <authorList>
            <person name="Varghese N."/>
            <person name="Submissions S."/>
        </authorList>
    </citation>
    <scope>NUCLEOTIDE SEQUENCE [LARGE SCALE GENOMIC DNA]</scope>
    <source>
        <strain evidence="3">DSM 16219</strain>
    </source>
</reference>
<dbReference type="Pfam" id="PF00773">
    <property type="entry name" value="RNB"/>
    <property type="match status" value="1"/>
</dbReference>
<dbReference type="EMBL" id="FQZU01000008">
    <property type="protein sequence ID" value="SHJ48051.1"/>
    <property type="molecule type" value="Genomic_DNA"/>
</dbReference>
<evidence type="ECO:0000313" key="3">
    <source>
        <dbReference type="Proteomes" id="UP000183994"/>
    </source>
</evidence>
<protein>
    <submittedName>
        <fullName evidence="2">Exoribonuclease-2</fullName>
    </submittedName>
</protein>
<proteinExistence type="predicted"/>
<dbReference type="Proteomes" id="UP000183994">
    <property type="component" value="Unassembled WGS sequence"/>
</dbReference>
<feature type="domain" description="RNB" evidence="1">
    <location>
        <begin position="276"/>
        <end position="560"/>
    </location>
</feature>
<evidence type="ECO:0000259" key="1">
    <source>
        <dbReference type="SMART" id="SM00955"/>
    </source>
</evidence>
<dbReference type="GO" id="GO:0000932">
    <property type="term" value="C:P-body"/>
    <property type="evidence" value="ECO:0007669"/>
    <property type="project" value="TreeGrafter"/>
</dbReference>
<dbReference type="InterPro" id="IPR001900">
    <property type="entry name" value="RNase_II/R"/>
</dbReference>